<comment type="caution">
    <text evidence="1">The sequence shown here is derived from an EMBL/GenBank/DDBJ whole genome shotgun (WGS) entry which is preliminary data.</text>
</comment>
<dbReference type="Proteomes" id="UP000639396">
    <property type="component" value="Unassembled WGS sequence"/>
</dbReference>
<protein>
    <submittedName>
        <fullName evidence="1">Nucleoside-diphosphate sugar epimerase</fullName>
    </submittedName>
</protein>
<evidence type="ECO:0000313" key="2">
    <source>
        <dbReference type="Proteomes" id="UP000639396"/>
    </source>
</evidence>
<dbReference type="AlphaFoldDB" id="A0A927C6H4"/>
<accession>A0A927C6H4</accession>
<dbReference type="EMBL" id="JACXJA010000003">
    <property type="protein sequence ID" value="MBD2860902.1"/>
    <property type="molecule type" value="Genomic_DNA"/>
</dbReference>
<sequence>MDQEVTSIIAHMAKSHSEMARMLEAKRQSIFNMAHVVTALPNETIQFQGADMIASNSIDLTKSVTAYLNSLADLADAIGDHLELVVKEMTPQEEE</sequence>
<proteinExistence type="predicted"/>
<evidence type="ECO:0000313" key="1">
    <source>
        <dbReference type="EMBL" id="MBD2860902.1"/>
    </source>
</evidence>
<gene>
    <name evidence="1" type="ORF">IDH45_02735</name>
</gene>
<dbReference type="RefSeq" id="WP_190924428.1">
    <property type="nucleotide sequence ID" value="NZ_JACXJA010000003.1"/>
</dbReference>
<organism evidence="1 2">
    <name type="scientific">Paenibacillus oceani</name>
    <dbReference type="NCBI Taxonomy" id="2772510"/>
    <lineage>
        <taxon>Bacteria</taxon>
        <taxon>Bacillati</taxon>
        <taxon>Bacillota</taxon>
        <taxon>Bacilli</taxon>
        <taxon>Bacillales</taxon>
        <taxon>Paenibacillaceae</taxon>
        <taxon>Paenibacillus</taxon>
    </lineage>
</organism>
<name>A0A927C6H4_9BACL</name>
<keyword evidence="2" id="KW-1185">Reference proteome</keyword>
<reference evidence="1" key="1">
    <citation type="submission" date="2020-09" db="EMBL/GenBank/DDBJ databases">
        <title>A novel bacterium of genus Paenibacillus, isolated from South China Sea.</title>
        <authorList>
            <person name="Huang H."/>
            <person name="Mo K."/>
            <person name="Hu Y."/>
        </authorList>
    </citation>
    <scope>NUCLEOTIDE SEQUENCE</scope>
    <source>
        <strain evidence="1">IB182363</strain>
    </source>
</reference>